<evidence type="ECO:0000256" key="2">
    <source>
        <dbReference type="ARBA" id="ARBA00023015"/>
    </source>
</evidence>
<dbReference type="InterPro" id="IPR014284">
    <property type="entry name" value="RNA_pol_sigma-70_dom"/>
</dbReference>
<dbReference type="InterPro" id="IPR013325">
    <property type="entry name" value="RNA_pol_sigma_r2"/>
</dbReference>
<dbReference type="Pfam" id="PF04542">
    <property type="entry name" value="Sigma70_r2"/>
    <property type="match status" value="1"/>
</dbReference>
<keyword evidence="8" id="KW-1185">Reference proteome</keyword>
<gene>
    <name evidence="7" type="ORF">OC25_22490</name>
</gene>
<dbReference type="SUPFAM" id="SSF88946">
    <property type="entry name" value="Sigma2 domain of RNA polymerase sigma factors"/>
    <property type="match status" value="1"/>
</dbReference>
<organism evidence="7 8">
    <name type="scientific">Pedobacter kyungheensis</name>
    <dbReference type="NCBI Taxonomy" id="1069985"/>
    <lineage>
        <taxon>Bacteria</taxon>
        <taxon>Pseudomonadati</taxon>
        <taxon>Bacteroidota</taxon>
        <taxon>Sphingobacteriia</taxon>
        <taxon>Sphingobacteriales</taxon>
        <taxon>Sphingobacteriaceae</taxon>
        <taxon>Pedobacter</taxon>
    </lineage>
</organism>
<comment type="similarity">
    <text evidence="1">Belongs to the sigma-70 factor family. ECF subfamily.</text>
</comment>
<dbReference type="Proteomes" id="UP000031246">
    <property type="component" value="Unassembled WGS sequence"/>
</dbReference>
<evidence type="ECO:0000259" key="5">
    <source>
        <dbReference type="Pfam" id="PF04542"/>
    </source>
</evidence>
<dbReference type="InterPro" id="IPR039425">
    <property type="entry name" value="RNA_pol_sigma-70-like"/>
</dbReference>
<dbReference type="InterPro" id="IPR007627">
    <property type="entry name" value="RNA_pol_sigma70_r2"/>
</dbReference>
<protein>
    <submittedName>
        <fullName evidence="7">Uncharacterized protein</fullName>
    </submittedName>
</protein>
<dbReference type="SUPFAM" id="SSF88659">
    <property type="entry name" value="Sigma3 and sigma4 domains of RNA polymerase sigma factors"/>
    <property type="match status" value="1"/>
</dbReference>
<dbReference type="InterPro" id="IPR013324">
    <property type="entry name" value="RNA_pol_sigma_r3/r4-like"/>
</dbReference>
<dbReference type="NCBIfam" id="TIGR02937">
    <property type="entry name" value="sigma70-ECF"/>
    <property type="match status" value="1"/>
</dbReference>
<evidence type="ECO:0000259" key="6">
    <source>
        <dbReference type="Pfam" id="PF08281"/>
    </source>
</evidence>
<dbReference type="AlphaFoldDB" id="A0A0C1FTK8"/>
<dbReference type="RefSeq" id="WP_039481010.1">
    <property type="nucleotide sequence ID" value="NZ_JSYN01000032.1"/>
</dbReference>
<dbReference type="PANTHER" id="PTHR43133:SF46">
    <property type="entry name" value="RNA POLYMERASE SIGMA-70 FACTOR ECF SUBFAMILY"/>
    <property type="match status" value="1"/>
</dbReference>
<keyword evidence="4" id="KW-0804">Transcription</keyword>
<accession>A0A0C1FTK8</accession>
<dbReference type="Gene3D" id="1.10.10.10">
    <property type="entry name" value="Winged helix-like DNA-binding domain superfamily/Winged helix DNA-binding domain"/>
    <property type="match status" value="1"/>
</dbReference>
<feature type="domain" description="RNA polymerase sigma factor 70 region 4 type 2" evidence="6">
    <location>
        <begin position="125"/>
        <end position="167"/>
    </location>
</feature>
<dbReference type="GO" id="GO:0006352">
    <property type="term" value="P:DNA-templated transcription initiation"/>
    <property type="evidence" value="ECO:0007669"/>
    <property type="project" value="InterPro"/>
</dbReference>
<dbReference type="InterPro" id="IPR036388">
    <property type="entry name" value="WH-like_DNA-bd_sf"/>
</dbReference>
<dbReference type="OrthoDB" id="799938at2"/>
<dbReference type="GO" id="GO:0003677">
    <property type="term" value="F:DNA binding"/>
    <property type="evidence" value="ECO:0007669"/>
    <property type="project" value="InterPro"/>
</dbReference>
<dbReference type="GO" id="GO:0016987">
    <property type="term" value="F:sigma factor activity"/>
    <property type="evidence" value="ECO:0007669"/>
    <property type="project" value="UniProtKB-KW"/>
</dbReference>
<dbReference type="Gene3D" id="1.10.1740.10">
    <property type="match status" value="1"/>
</dbReference>
<keyword evidence="3" id="KW-0731">Sigma factor</keyword>
<evidence type="ECO:0000256" key="4">
    <source>
        <dbReference type="ARBA" id="ARBA00023163"/>
    </source>
</evidence>
<sequence length="194" mass="22333">MAIKPLPNEKELLLEIARGDGIAFAEMFRAYHGPLIKYIYTLIESVQVCEEIVQDVFLKVWENRATLPILDKFTAYLFIVTRNYTISAIRQMAKHKKHSQLYAEEVLNLNEGEEVFNLDQEYQHILTKAIAELPPSQQRVLQLRQQGLKSREIAGEMGISIESVKKYQQWATKSVSKFLKLHTAITISIILSIN</sequence>
<dbReference type="PANTHER" id="PTHR43133">
    <property type="entry name" value="RNA POLYMERASE ECF-TYPE SIGMA FACTO"/>
    <property type="match status" value="1"/>
</dbReference>
<evidence type="ECO:0000256" key="1">
    <source>
        <dbReference type="ARBA" id="ARBA00010641"/>
    </source>
</evidence>
<feature type="domain" description="RNA polymerase sigma-70 region 2" evidence="5">
    <location>
        <begin position="27"/>
        <end position="91"/>
    </location>
</feature>
<dbReference type="EMBL" id="JSYN01000032">
    <property type="protein sequence ID" value="KIA91239.1"/>
    <property type="molecule type" value="Genomic_DNA"/>
</dbReference>
<dbReference type="InterPro" id="IPR013249">
    <property type="entry name" value="RNA_pol_sigma70_r4_t2"/>
</dbReference>
<name>A0A0C1FTK8_9SPHI</name>
<proteinExistence type="inferred from homology"/>
<evidence type="ECO:0000313" key="8">
    <source>
        <dbReference type="Proteomes" id="UP000031246"/>
    </source>
</evidence>
<dbReference type="Pfam" id="PF08281">
    <property type="entry name" value="Sigma70_r4_2"/>
    <property type="match status" value="1"/>
</dbReference>
<reference evidence="7 8" key="1">
    <citation type="submission" date="2014-10" db="EMBL/GenBank/DDBJ databases">
        <title>Pedobacter Kyungheensis.</title>
        <authorList>
            <person name="Anderson B.M."/>
            <person name="Newman J.D."/>
        </authorList>
    </citation>
    <scope>NUCLEOTIDE SEQUENCE [LARGE SCALE GENOMIC DNA]</scope>
    <source>
        <strain evidence="7 8">KACC 16221</strain>
    </source>
</reference>
<keyword evidence="2" id="KW-0805">Transcription regulation</keyword>
<evidence type="ECO:0000256" key="3">
    <source>
        <dbReference type="ARBA" id="ARBA00023082"/>
    </source>
</evidence>
<comment type="caution">
    <text evidence="7">The sequence shown here is derived from an EMBL/GenBank/DDBJ whole genome shotgun (WGS) entry which is preliminary data.</text>
</comment>
<evidence type="ECO:0000313" key="7">
    <source>
        <dbReference type="EMBL" id="KIA91239.1"/>
    </source>
</evidence>